<feature type="chain" id="PRO_5041280885" description="Eukaryotic translation initiation factor 3 subunit I" evidence="14">
    <location>
        <begin position="21"/>
        <end position="543"/>
    </location>
</feature>
<proteinExistence type="inferred from homology"/>
<name>A0AA39M7T5_9BILA</name>
<feature type="transmembrane region" description="Helical" evidence="13">
    <location>
        <begin position="186"/>
        <end position="209"/>
    </location>
</feature>
<keyword evidence="14" id="KW-0732">Signal</keyword>
<keyword evidence="4 12" id="KW-0853">WD repeat</keyword>
<comment type="caution">
    <text evidence="16">The sequence shown here is derived from an EMBL/GenBank/DDBJ whole genome shotgun (WGS) entry which is preliminary data.</text>
</comment>
<keyword evidence="7 11" id="KW-0648">Protein biosynthesis</keyword>
<evidence type="ECO:0000256" key="4">
    <source>
        <dbReference type="ARBA" id="ARBA00022574"/>
    </source>
</evidence>
<dbReference type="InterPro" id="IPR019775">
    <property type="entry name" value="WD40_repeat_CS"/>
</dbReference>
<dbReference type="GO" id="GO:0003723">
    <property type="term" value="F:RNA binding"/>
    <property type="evidence" value="ECO:0007669"/>
    <property type="project" value="TreeGrafter"/>
</dbReference>
<dbReference type="PROSITE" id="PS50294">
    <property type="entry name" value="WD_REPEATS_REGION"/>
    <property type="match status" value="2"/>
</dbReference>
<dbReference type="EMBL" id="JAUCMV010000001">
    <property type="protein sequence ID" value="KAK0424157.1"/>
    <property type="molecule type" value="Genomic_DNA"/>
</dbReference>
<comment type="similarity">
    <text evidence="11">Belongs to the eIF-3 subunit I family.</text>
</comment>
<feature type="domain" description="TM2" evidence="15">
    <location>
        <begin position="153"/>
        <end position="201"/>
    </location>
</feature>
<keyword evidence="5 13" id="KW-0812">Transmembrane</keyword>
<evidence type="ECO:0000259" key="15">
    <source>
        <dbReference type="Pfam" id="PF05154"/>
    </source>
</evidence>
<accession>A0AA39M7T5</accession>
<comment type="subcellular location">
    <subcellularLocation>
        <location evidence="11">Cytoplasm</location>
    </subcellularLocation>
    <subcellularLocation>
        <location evidence="1">Membrane</location>
        <topology evidence="1">Multi-pass membrane protein</topology>
    </subcellularLocation>
</comment>
<dbReference type="PANTHER" id="PTHR19877">
    <property type="entry name" value="EUKARYOTIC TRANSLATION INITIATION FACTOR 3 SUBUNIT I"/>
    <property type="match status" value="1"/>
</dbReference>
<evidence type="ECO:0000313" key="17">
    <source>
        <dbReference type="Proteomes" id="UP001175271"/>
    </source>
</evidence>
<dbReference type="SMART" id="SM00320">
    <property type="entry name" value="WD40"/>
    <property type="match status" value="6"/>
</dbReference>
<reference evidence="16" key="1">
    <citation type="submission" date="2023-06" db="EMBL/GenBank/DDBJ databases">
        <title>Genomic analysis of the entomopathogenic nematode Steinernema hermaphroditum.</title>
        <authorList>
            <person name="Schwarz E.M."/>
            <person name="Heppert J.K."/>
            <person name="Baniya A."/>
            <person name="Schwartz H.T."/>
            <person name="Tan C.-H."/>
            <person name="Antoshechkin I."/>
            <person name="Sternberg P.W."/>
            <person name="Goodrich-Blair H."/>
            <person name="Dillman A.R."/>
        </authorList>
    </citation>
    <scope>NUCLEOTIDE SEQUENCE</scope>
    <source>
        <strain evidence="16">PS9179</strain>
        <tissue evidence="16">Whole animal</tissue>
    </source>
</reference>
<dbReference type="GO" id="GO:0001732">
    <property type="term" value="P:formation of cytoplasmic translation initiation complex"/>
    <property type="evidence" value="ECO:0007669"/>
    <property type="project" value="UniProtKB-UniRule"/>
</dbReference>
<dbReference type="InterPro" id="IPR036322">
    <property type="entry name" value="WD40_repeat_dom_sf"/>
</dbReference>
<evidence type="ECO:0000256" key="13">
    <source>
        <dbReference type="SAM" id="Phobius"/>
    </source>
</evidence>
<keyword evidence="6" id="KW-0677">Repeat</keyword>
<feature type="repeat" description="WD" evidence="12">
    <location>
        <begin position="499"/>
        <end position="529"/>
    </location>
</feature>
<comment type="similarity">
    <text evidence="10">Belongs to the WD repeat STRAP family.</text>
</comment>
<evidence type="ECO:0000256" key="10">
    <source>
        <dbReference type="ARBA" id="ARBA00038394"/>
    </source>
</evidence>
<dbReference type="PROSITE" id="PS50082">
    <property type="entry name" value="WD_REPEATS_2"/>
    <property type="match status" value="3"/>
</dbReference>
<dbReference type="Proteomes" id="UP001175271">
    <property type="component" value="Unassembled WGS sequence"/>
</dbReference>
<dbReference type="InterPro" id="IPR001680">
    <property type="entry name" value="WD40_rpt"/>
</dbReference>
<dbReference type="SUPFAM" id="SSF50978">
    <property type="entry name" value="WD40 repeat-like"/>
    <property type="match status" value="1"/>
</dbReference>
<keyword evidence="2 11" id="KW-0963">Cytoplasm</keyword>
<evidence type="ECO:0000256" key="8">
    <source>
        <dbReference type="ARBA" id="ARBA00022989"/>
    </source>
</evidence>
<dbReference type="Pfam" id="PF05154">
    <property type="entry name" value="TM2"/>
    <property type="match status" value="1"/>
</dbReference>
<evidence type="ECO:0000256" key="11">
    <source>
        <dbReference type="HAMAP-Rule" id="MF_03008"/>
    </source>
</evidence>
<evidence type="ECO:0000256" key="6">
    <source>
        <dbReference type="ARBA" id="ARBA00022737"/>
    </source>
</evidence>
<keyword evidence="9 13" id="KW-0472">Membrane</keyword>
<dbReference type="GO" id="GO:0071541">
    <property type="term" value="C:eukaryotic translation initiation factor 3 complex, eIF3m"/>
    <property type="evidence" value="ECO:0007669"/>
    <property type="project" value="TreeGrafter"/>
</dbReference>
<evidence type="ECO:0000256" key="14">
    <source>
        <dbReference type="SAM" id="SignalP"/>
    </source>
</evidence>
<dbReference type="HAMAP" id="MF_03008">
    <property type="entry name" value="eIF3i"/>
    <property type="match status" value="1"/>
</dbReference>
<evidence type="ECO:0000256" key="12">
    <source>
        <dbReference type="PROSITE-ProRule" id="PRU00221"/>
    </source>
</evidence>
<dbReference type="InterPro" id="IPR027525">
    <property type="entry name" value="eIF3i"/>
</dbReference>
<evidence type="ECO:0000256" key="5">
    <source>
        <dbReference type="ARBA" id="ARBA00022692"/>
    </source>
</evidence>
<keyword evidence="17" id="KW-1185">Reference proteome</keyword>
<evidence type="ECO:0000256" key="7">
    <source>
        <dbReference type="ARBA" id="ARBA00022917"/>
    </source>
</evidence>
<feature type="signal peptide" evidence="14">
    <location>
        <begin position="1"/>
        <end position="20"/>
    </location>
</feature>
<evidence type="ECO:0000256" key="1">
    <source>
        <dbReference type="ARBA" id="ARBA00004141"/>
    </source>
</evidence>
<comment type="function">
    <text evidence="11">Component of the eukaryotic translation initiation factor 3 (eIF-3) complex, which is involved in protein synthesis of a specialized repertoire of mRNAs and, together with other initiation factors, stimulates binding of mRNA and methionyl-tRNAi to the 40S ribosome. The eIF-3 complex specifically targets and initiates translation of a subset of mRNAs involved in cell proliferation.</text>
</comment>
<dbReference type="GO" id="GO:0033290">
    <property type="term" value="C:eukaryotic 48S preinitiation complex"/>
    <property type="evidence" value="ECO:0007669"/>
    <property type="project" value="UniProtKB-UniRule"/>
</dbReference>
<evidence type="ECO:0000313" key="16">
    <source>
        <dbReference type="EMBL" id="KAK0424157.1"/>
    </source>
</evidence>
<dbReference type="InterPro" id="IPR007829">
    <property type="entry name" value="TM2"/>
</dbReference>
<dbReference type="Gene3D" id="2.130.10.10">
    <property type="entry name" value="YVTN repeat-like/Quinoprotein amine dehydrogenase"/>
    <property type="match status" value="1"/>
</dbReference>
<dbReference type="InterPro" id="IPR015943">
    <property type="entry name" value="WD40/YVTN_repeat-like_dom_sf"/>
</dbReference>
<keyword evidence="8 13" id="KW-1133">Transmembrane helix</keyword>
<organism evidence="16 17">
    <name type="scientific">Steinernema hermaphroditum</name>
    <dbReference type="NCBI Taxonomy" id="289476"/>
    <lineage>
        <taxon>Eukaryota</taxon>
        <taxon>Metazoa</taxon>
        <taxon>Ecdysozoa</taxon>
        <taxon>Nematoda</taxon>
        <taxon>Chromadorea</taxon>
        <taxon>Rhabditida</taxon>
        <taxon>Tylenchina</taxon>
        <taxon>Panagrolaimomorpha</taxon>
        <taxon>Strongyloidoidea</taxon>
        <taxon>Steinernematidae</taxon>
        <taxon>Steinernema</taxon>
    </lineage>
</organism>
<evidence type="ECO:0000256" key="9">
    <source>
        <dbReference type="ARBA" id="ARBA00023136"/>
    </source>
</evidence>
<dbReference type="AlphaFoldDB" id="A0AA39M7T5"/>
<sequence>MCTTALLVVSVLLLAPHTLLLEVEELSPLTTTPAPQLQNKYPHENISFCASVDCTKYASCMQCDFPDRCRYGEKVEVTCATLRPCQNQHSIVREASCRFCWQTNDIEHTCESIRNCSSSSTKLERTVCRVDQDVFCKGRRAFFKRIRCNHTNGYSWTTTMLLSVTLGGFGIDRFYLGLWKSAIGKLFSFGGVGIWTIIDIILIATGYVGPADGSLNSKMRPLSLKGHDRPLTRIRMNRHGDLLFSAGKNKSPCVWYTENGERIGTYDGHQGVVWDIDVNWDTTRLVSASGDNSVRIWDVETGVCINKVDTPTVARSISLSYSGNIIGFTTNKMTKNMAALRIVDMRECQQNGGEDSAMCKYLHDQCNSCCFSHLDDTIVIGSEKGELQMYDLRTLEEPTNFNQTHQYQITDIQMNKDQSLILSSSKDKTAQLLNAKTLDKLKVYKSERPVNSAAISPLRDHIILGGGEEAMTVTQTSVSAGHFEAKIYHMVFEEEFARFKGHFGPINSIAFHPSGKSVATGGEDGYVRIQEFDEDYLDFDYDY</sequence>
<feature type="transmembrane region" description="Helical" evidence="13">
    <location>
        <begin position="153"/>
        <end position="174"/>
    </location>
</feature>
<feature type="repeat" description="WD" evidence="12">
    <location>
        <begin position="266"/>
        <end position="307"/>
    </location>
</feature>
<evidence type="ECO:0000256" key="3">
    <source>
        <dbReference type="ARBA" id="ARBA00022540"/>
    </source>
</evidence>
<evidence type="ECO:0000256" key="2">
    <source>
        <dbReference type="ARBA" id="ARBA00022490"/>
    </source>
</evidence>
<comment type="subunit">
    <text evidence="11">Component of the eukaryotic translation initiation factor 3 (eIF-3) complex.</text>
</comment>
<dbReference type="GO" id="GO:0016282">
    <property type="term" value="C:eukaryotic 43S preinitiation complex"/>
    <property type="evidence" value="ECO:0007669"/>
    <property type="project" value="UniProtKB-UniRule"/>
</dbReference>
<gene>
    <name evidence="16" type="ORF">QR680_008521</name>
</gene>
<keyword evidence="3 11" id="KW-0396">Initiation factor</keyword>
<dbReference type="Pfam" id="PF24805">
    <property type="entry name" value="EIF3I"/>
    <property type="match status" value="1"/>
</dbReference>
<dbReference type="GO" id="GO:0003743">
    <property type="term" value="F:translation initiation factor activity"/>
    <property type="evidence" value="ECO:0007669"/>
    <property type="project" value="UniProtKB-UniRule"/>
</dbReference>
<dbReference type="PANTHER" id="PTHR19877:SF1">
    <property type="entry name" value="EUKARYOTIC TRANSLATION INITIATION FACTOR 3 SUBUNIT I"/>
    <property type="match status" value="1"/>
</dbReference>
<feature type="repeat" description="WD" evidence="12">
    <location>
        <begin position="224"/>
        <end position="265"/>
    </location>
</feature>
<dbReference type="PROSITE" id="PS00678">
    <property type="entry name" value="WD_REPEATS_1"/>
    <property type="match status" value="1"/>
</dbReference>
<protein>
    <recommendedName>
        <fullName evidence="11">Eukaryotic translation initiation factor 3 subunit I</fullName>
        <shortName evidence="11">eIF3i</shortName>
    </recommendedName>
</protein>
<dbReference type="GO" id="GO:0016020">
    <property type="term" value="C:membrane"/>
    <property type="evidence" value="ECO:0007669"/>
    <property type="project" value="UniProtKB-SubCell"/>
</dbReference>